<name>A0A179FST5_METCM</name>
<dbReference type="GO" id="GO:0003676">
    <property type="term" value="F:nucleic acid binding"/>
    <property type="evidence" value="ECO:0007669"/>
    <property type="project" value="InterPro"/>
</dbReference>
<evidence type="ECO:0000313" key="3">
    <source>
        <dbReference type="EMBL" id="OAQ68260.1"/>
    </source>
</evidence>
<keyword evidence="4" id="KW-1185">Reference proteome</keyword>
<dbReference type="OrthoDB" id="417481at2759"/>
<protein>
    <submittedName>
        <fullName evidence="3">Meiosis protein MEI2</fullName>
    </submittedName>
</protein>
<evidence type="ECO:0000256" key="1">
    <source>
        <dbReference type="SAM" id="MobiDB-lite"/>
    </source>
</evidence>
<evidence type="ECO:0000259" key="2">
    <source>
        <dbReference type="Pfam" id="PF04059"/>
    </source>
</evidence>
<evidence type="ECO:0000313" key="4">
    <source>
        <dbReference type="Proteomes" id="UP000078397"/>
    </source>
</evidence>
<feature type="compositionally biased region" description="Polar residues" evidence="1">
    <location>
        <begin position="87"/>
        <end position="97"/>
    </location>
</feature>
<comment type="caution">
    <text evidence="3">The sequence shown here is derived from an EMBL/GenBank/DDBJ whole genome shotgun (WGS) entry which is preliminary data.</text>
</comment>
<organism evidence="3 4">
    <name type="scientific">Pochonia chlamydosporia 170</name>
    <dbReference type="NCBI Taxonomy" id="1380566"/>
    <lineage>
        <taxon>Eukaryota</taxon>
        <taxon>Fungi</taxon>
        <taxon>Dikarya</taxon>
        <taxon>Ascomycota</taxon>
        <taxon>Pezizomycotina</taxon>
        <taxon>Sordariomycetes</taxon>
        <taxon>Hypocreomycetidae</taxon>
        <taxon>Hypocreales</taxon>
        <taxon>Clavicipitaceae</taxon>
        <taxon>Pochonia</taxon>
    </lineage>
</organism>
<proteinExistence type="predicted"/>
<dbReference type="KEGG" id="pchm:VFPPC_13653"/>
<dbReference type="Pfam" id="PF04059">
    <property type="entry name" value="RRM_2"/>
    <property type="match status" value="1"/>
</dbReference>
<dbReference type="EMBL" id="LSBJ02000003">
    <property type="protein sequence ID" value="OAQ68260.1"/>
    <property type="molecule type" value="Genomic_DNA"/>
</dbReference>
<dbReference type="Proteomes" id="UP000078397">
    <property type="component" value="Unassembled WGS sequence"/>
</dbReference>
<dbReference type="STRING" id="1380566.A0A179FST5"/>
<dbReference type="RefSeq" id="XP_018145110.1">
    <property type="nucleotide sequence ID" value="XM_018291427.1"/>
</dbReference>
<dbReference type="SUPFAM" id="SSF54928">
    <property type="entry name" value="RNA-binding domain, RBD"/>
    <property type="match status" value="1"/>
</dbReference>
<dbReference type="GeneID" id="28855421"/>
<feature type="region of interest" description="Disordered" evidence="1">
    <location>
        <begin position="1"/>
        <end position="35"/>
    </location>
</feature>
<reference evidence="3 4" key="1">
    <citation type="journal article" date="2016" name="PLoS Pathog.">
        <title>Biosynthesis of antibiotic leucinostatins in bio-control fungus Purpureocillium lilacinum and their inhibition on phytophthora revealed by genome mining.</title>
        <authorList>
            <person name="Wang G."/>
            <person name="Liu Z."/>
            <person name="Lin R."/>
            <person name="Li E."/>
            <person name="Mao Z."/>
            <person name="Ling J."/>
            <person name="Yang Y."/>
            <person name="Yin W.B."/>
            <person name="Xie B."/>
        </authorList>
    </citation>
    <scope>NUCLEOTIDE SEQUENCE [LARGE SCALE GENOMIC DNA]</scope>
    <source>
        <strain evidence="3">170</strain>
    </source>
</reference>
<feature type="compositionally biased region" description="Low complexity" evidence="1">
    <location>
        <begin position="8"/>
        <end position="18"/>
    </location>
</feature>
<sequence>MALQHDNPSSPRSSSGLEESPKGTPDTRMTTISPEGSKEKCAGLLHTLSLSHCTRTSPMAMEIDKQFGSDAAQEMDPFVTPRHRNSTRLSPTASSFSPYRHESSLNEVGRTNPVATALSTELGLSRCILVSSDIPLAAEQVRAWLDEFDLHARRIYGHWSMDTENGNVYVQFWDIRDACSTLTNILMSRKGWKIKYCEASHKVQGASSEPESVALSSGQILVTATVAPNAISDSGQIFNIAQSFLHSYGRLFAFIRIPKASNNSPLRAIAEFCDLSHAAKVTANCAHVTTPEGVHLAISPYEPCNDVVPSPKSILGIHGPKTETRLHHDQRPQEHFGSAARSALPAEGGRGQQFTMYPLMFQSPFVANVPYILDSLAPGSSQVPASPMSTLAATYPVLGSLYHAPPSPALTVQKNFSPSRAAAGFFRSDGRRQNATRITRSPYNNLTNHHNYVDINRIRDGIDVRTTIMLRNIPNKVDQAMLKRIIDEPSWGKYDFMYLRIDFANDCNVGYAFVNFVDPLDIIDVSFSYVWKRLAAANRDQTIQGKDCLVQKFRNSSVMLEAPHYRPKLYFTCNGPRPELAGQEEPFPSPDNQSKMKRSCENAEHVGLFTPNAGQHYRDEQRRRRSQYDRGTRLAALEEYDYEAAIQNLYNVAPH</sequence>
<dbReference type="InterPro" id="IPR035979">
    <property type="entry name" value="RBD_domain_sf"/>
</dbReference>
<feature type="domain" description="Mei2-like C-terminal RNA recognition motif" evidence="2">
    <location>
        <begin position="465"/>
        <end position="554"/>
    </location>
</feature>
<accession>A0A179FST5</accession>
<dbReference type="AlphaFoldDB" id="A0A179FST5"/>
<dbReference type="InterPro" id="IPR007201">
    <property type="entry name" value="Mei2-like_Rrm_C"/>
</dbReference>
<feature type="region of interest" description="Disordered" evidence="1">
    <location>
        <begin position="81"/>
        <end position="100"/>
    </location>
</feature>
<gene>
    <name evidence="3" type="ORF">VFPPC_13653</name>
</gene>